<proteinExistence type="inferred from homology"/>
<sequence length="134" mass="15188">MLNRVILIGRPTRDPILKYTPSGVAVTTFTLAVDRPFKSESGEREADFIPVVTWRQLAETCANYLRKGRLTAVEGRIQVRNYENSEGKRVYVTEIIADNVRFLESSKSNSNGHQKDDPFQDDGTPIDIDENLPF</sequence>
<dbReference type="PANTHER" id="PTHR10302">
    <property type="entry name" value="SINGLE-STRANDED DNA-BINDING PROTEIN"/>
    <property type="match status" value="1"/>
</dbReference>
<dbReference type="RefSeq" id="WP_379322078.1">
    <property type="nucleotide sequence ID" value="NZ_JBHTLM010000037.1"/>
</dbReference>
<evidence type="ECO:0000256" key="3">
    <source>
        <dbReference type="PIRNR" id="PIRNR002070"/>
    </source>
</evidence>
<name>A0ABW3S5M4_9BACL</name>
<keyword evidence="6" id="KW-1185">Reference proteome</keyword>
<dbReference type="EMBL" id="JBHTLM010000037">
    <property type="protein sequence ID" value="MFD1179656.1"/>
    <property type="molecule type" value="Genomic_DNA"/>
</dbReference>
<dbReference type="Gene3D" id="2.40.50.140">
    <property type="entry name" value="Nucleic acid-binding proteins"/>
    <property type="match status" value="1"/>
</dbReference>
<organism evidence="5 6">
    <name type="scientific">Paenibacillus puldeungensis</name>
    <dbReference type="NCBI Taxonomy" id="696536"/>
    <lineage>
        <taxon>Bacteria</taxon>
        <taxon>Bacillati</taxon>
        <taxon>Bacillota</taxon>
        <taxon>Bacilli</taxon>
        <taxon>Bacillales</taxon>
        <taxon>Paenibacillaceae</taxon>
        <taxon>Paenibacillus</taxon>
    </lineage>
</organism>
<dbReference type="GO" id="GO:0003677">
    <property type="term" value="F:DNA binding"/>
    <property type="evidence" value="ECO:0007669"/>
    <property type="project" value="UniProtKB-KW"/>
</dbReference>
<dbReference type="CDD" id="cd04496">
    <property type="entry name" value="SSB_OBF"/>
    <property type="match status" value="1"/>
</dbReference>
<evidence type="ECO:0000256" key="1">
    <source>
        <dbReference type="ARBA" id="ARBA00023125"/>
    </source>
</evidence>
<dbReference type="SUPFAM" id="SSF50249">
    <property type="entry name" value="Nucleic acid-binding proteins"/>
    <property type="match status" value="1"/>
</dbReference>
<protein>
    <recommendedName>
        <fullName evidence="2 3">Single-stranded DNA-binding protein</fullName>
        <shortName evidence="2">SSB</shortName>
    </recommendedName>
</protein>
<comment type="subunit">
    <text evidence="2">Homotetramer.</text>
</comment>
<comment type="caution">
    <text evidence="2">Lacks conserved residue(s) required for the propagation of feature annotation.</text>
</comment>
<dbReference type="PANTHER" id="PTHR10302:SF27">
    <property type="entry name" value="SINGLE-STRANDED DNA-BINDING PROTEIN"/>
    <property type="match status" value="1"/>
</dbReference>
<keyword evidence="1 2" id="KW-0238">DNA-binding</keyword>
<evidence type="ECO:0000313" key="6">
    <source>
        <dbReference type="Proteomes" id="UP001597262"/>
    </source>
</evidence>
<comment type="caution">
    <text evidence="5">The sequence shown here is derived from an EMBL/GenBank/DDBJ whole genome shotgun (WGS) entry which is preliminary data.</text>
</comment>
<dbReference type="NCBIfam" id="TIGR00621">
    <property type="entry name" value="ssb"/>
    <property type="match status" value="1"/>
</dbReference>
<dbReference type="PROSITE" id="PS50935">
    <property type="entry name" value="SSB"/>
    <property type="match status" value="1"/>
</dbReference>
<evidence type="ECO:0000256" key="2">
    <source>
        <dbReference type="HAMAP-Rule" id="MF_00984"/>
    </source>
</evidence>
<reference evidence="6" key="1">
    <citation type="journal article" date="2019" name="Int. J. Syst. Evol. Microbiol.">
        <title>The Global Catalogue of Microorganisms (GCM) 10K type strain sequencing project: providing services to taxonomists for standard genome sequencing and annotation.</title>
        <authorList>
            <consortium name="The Broad Institute Genomics Platform"/>
            <consortium name="The Broad Institute Genome Sequencing Center for Infectious Disease"/>
            <person name="Wu L."/>
            <person name="Ma J."/>
        </authorList>
    </citation>
    <scope>NUCLEOTIDE SEQUENCE [LARGE SCALE GENOMIC DNA]</scope>
    <source>
        <strain evidence="6">CCUG 59189</strain>
    </source>
</reference>
<gene>
    <name evidence="5" type="primary">ssb</name>
    <name evidence="5" type="ORF">ACFQ3W_25615</name>
</gene>
<evidence type="ECO:0000256" key="4">
    <source>
        <dbReference type="SAM" id="MobiDB-lite"/>
    </source>
</evidence>
<dbReference type="Pfam" id="PF00436">
    <property type="entry name" value="SSB"/>
    <property type="match status" value="1"/>
</dbReference>
<dbReference type="InterPro" id="IPR012340">
    <property type="entry name" value="NA-bd_OB-fold"/>
</dbReference>
<dbReference type="InterPro" id="IPR000424">
    <property type="entry name" value="Primosome_PriB/ssb"/>
</dbReference>
<accession>A0ABW3S5M4</accession>
<dbReference type="HAMAP" id="MF_00984">
    <property type="entry name" value="SSB"/>
    <property type="match status" value="1"/>
</dbReference>
<dbReference type="Proteomes" id="UP001597262">
    <property type="component" value="Unassembled WGS sequence"/>
</dbReference>
<evidence type="ECO:0000313" key="5">
    <source>
        <dbReference type="EMBL" id="MFD1179656.1"/>
    </source>
</evidence>
<feature type="region of interest" description="Disordered" evidence="4">
    <location>
        <begin position="106"/>
        <end position="134"/>
    </location>
</feature>
<dbReference type="InterPro" id="IPR011344">
    <property type="entry name" value="ssDNA-bd"/>
</dbReference>
<dbReference type="PIRSF" id="PIRSF002070">
    <property type="entry name" value="SSB"/>
    <property type="match status" value="1"/>
</dbReference>